<evidence type="ECO:0000256" key="2">
    <source>
        <dbReference type="ARBA" id="ARBA00012758"/>
    </source>
</evidence>
<dbReference type="Pfam" id="PF00251">
    <property type="entry name" value="Glyco_hydro_32N"/>
    <property type="match status" value="1"/>
</dbReference>
<dbReference type="SMART" id="SM00640">
    <property type="entry name" value="Glyco_32"/>
    <property type="match status" value="1"/>
</dbReference>
<dbReference type="SUPFAM" id="SSF75005">
    <property type="entry name" value="Arabinanase/levansucrase/invertase"/>
    <property type="match status" value="1"/>
</dbReference>
<evidence type="ECO:0000256" key="3">
    <source>
        <dbReference type="ARBA" id="ARBA00022801"/>
    </source>
</evidence>
<dbReference type="EMBL" id="AEPW01000106">
    <property type="protein sequence ID" value="EFU75327.1"/>
    <property type="molecule type" value="Genomic_DNA"/>
</dbReference>
<evidence type="ECO:0000256" key="4">
    <source>
        <dbReference type="ARBA" id="ARBA00023295"/>
    </source>
</evidence>
<dbReference type="EC" id="3.2.1.26" evidence="2"/>
<dbReference type="AlphaFoldDB" id="E6LRV0"/>
<dbReference type="PANTHER" id="PTHR43101">
    <property type="entry name" value="BETA-FRUCTOSIDASE"/>
    <property type="match status" value="1"/>
</dbReference>
<evidence type="ECO:0000259" key="6">
    <source>
        <dbReference type="Pfam" id="PF00251"/>
    </source>
</evidence>
<dbReference type="eggNOG" id="COG1621">
    <property type="taxonomic scope" value="Bacteria"/>
</dbReference>
<comment type="caution">
    <text evidence="8">The sequence shown here is derived from an EMBL/GenBank/DDBJ whole genome shotgun (WGS) entry which is preliminary data.</text>
</comment>
<sequence length="476" mass="55267">MNNKEKADEYFSKNKSKIKDSDRPVYHFTPDIGWMNDPNGFSYFNGEYHLFYQYNPYDIKWGPMHWGHAKTRDFVNWDRLPVALAPDDEIKGQCFSGTAITDNDKHILVYTVHSNDKEEQTVEIGDGVNYKAVSDKPVIGIDKLPKGFGGVDFRDPKIWKEDNVYYCIASAKNDRGFGSILLFESKDLLEWKYVGILFENDGKYGKMWECPDFFKLGNKYVLVISVMGMQARKRKYFNGHQVIYFVGTYDKSSYKFIPNGRGKTFDFGFDFYAPQSLYADGRTLSVAWLHDWSNDLTLDDAKWCGQTTFPRELRLEGNDIHQMPAGELESHYKNKYHTSFILNRNKEYIDNDLNSRAARFDFDIENIDADKLTLFLVANDEYNSFIKINMKKKTLKFSRRFSGLCKDAIDERKINIDICDGQLSLSVLVDRFSIEIFVNKGKEVLTSRIYTPLDANEIRFLADGKLKIDVSKNEIE</sequence>
<name>E6LRV0_9FIRM</name>
<dbReference type="InterPro" id="IPR013189">
    <property type="entry name" value="Glyco_hydro_32_C"/>
</dbReference>
<dbReference type="PROSITE" id="PS00609">
    <property type="entry name" value="GLYCOSYL_HYDROL_F32"/>
    <property type="match status" value="1"/>
</dbReference>
<evidence type="ECO:0000313" key="9">
    <source>
        <dbReference type="Proteomes" id="UP000003434"/>
    </source>
</evidence>
<dbReference type="CDD" id="cd08996">
    <property type="entry name" value="GH32_FFase"/>
    <property type="match status" value="1"/>
</dbReference>
<feature type="domain" description="Glycosyl hydrolase family 32 C-terminal" evidence="7">
    <location>
        <begin position="328"/>
        <end position="467"/>
    </location>
</feature>
<dbReference type="GO" id="GO:0004564">
    <property type="term" value="F:beta-fructofuranosidase activity"/>
    <property type="evidence" value="ECO:0007669"/>
    <property type="project" value="UniProtKB-EC"/>
</dbReference>
<reference evidence="8 9" key="1">
    <citation type="submission" date="2010-12" db="EMBL/GenBank/DDBJ databases">
        <authorList>
            <person name="Muzny D."/>
            <person name="Qin X."/>
            <person name="Deng J."/>
            <person name="Jiang H."/>
            <person name="Liu Y."/>
            <person name="Qu J."/>
            <person name="Song X.-Z."/>
            <person name="Zhang L."/>
            <person name="Thornton R."/>
            <person name="Coyle M."/>
            <person name="Francisco L."/>
            <person name="Jackson L."/>
            <person name="Javaid M."/>
            <person name="Korchina V."/>
            <person name="Kovar C."/>
            <person name="Mata R."/>
            <person name="Mathew T."/>
            <person name="Ngo R."/>
            <person name="Nguyen L."/>
            <person name="Nguyen N."/>
            <person name="Okwuonu G."/>
            <person name="Ongeri F."/>
            <person name="Pham C."/>
            <person name="Simmons D."/>
            <person name="Wilczek-Boney K."/>
            <person name="Hale W."/>
            <person name="Jakkamsetti A."/>
            <person name="Pham P."/>
            <person name="Ruth R."/>
            <person name="San Lucas F."/>
            <person name="Warren J."/>
            <person name="Zhang J."/>
            <person name="Zhao Z."/>
            <person name="Zhou C."/>
            <person name="Zhu D."/>
            <person name="Lee S."/>
            <person name="Bess C."/>
            <person name="Blankenburg K."/>
            <person name="Forbes L."/>
            <person name="Fu Q."/>
            <person name="Gubbala S."/>
            <person name="Hirani K."/>
            <person name="Jayaseelan J.C."/>
            <person name="Lara F."/>
            <person name="Munidasa M."/>
            <person name="Palculict T."/>
            <person name="Patil S."/>
            <person name="Pu L.-L."/>
            <person name="Saada N."/>
            <person name="Tang L."/>
            <person name="Weissenberger G."/>
            <person name="Zhu Y."/>
            <person name="Hemphill L."/>
            <person name="Shang Y."/>
            <person name="Youmans B."/>
            <person name="Ayvaz T."/>
            <person name="Ross M."/>
            <person name="Santibanez J."/>
            <person name="Aqrawi P."/>
            <person name="Gross S."/>
            <person name="Joshi V."/>
            <person name="Fowler G."/>
            <person name="Nazareth L."/>
            <person name="Reid J."/>
            <person name="Worley K."/>
            <person name="Petrosino J."/>
            <person name="Highlander S."/>
            <person name="Gibbs R."/>
        </authorList>
    </citation>
    <scope>NUCLEOTIDE SEQUENCE [LARGE SCALE GENOMIC DNA]</scope>
    <source>
        <strain evidence="8 9">DSM 3986</strain>
    </source>
</reference>
<dbReference type="Pfam" id="PF08244">
    <property type="entry name" value="Glyco_hydro_32C"/>
    <property type="match status" value="1"/>
</dbReference>
<dbReference type="InterPro" id="IPR023296">
    <property type="entry name" value="Glyco_hydro_beta-prop_sf"/>
</dbReference>
<protein>
    <recommendedName>
        <fullName evidence="2">beta-fructofuranosidase</fullName>
        <ecNumber evidence="2">3.2.1.26</ecNumber>
    </recommendedName>
</protein>
<dbReference type="InterPro" id="IPR013148">
    <property type="entry name" value="Glyco_hydro_32_N"/>
</dbReference>
<organism evidence="8 9">
    <name type="scientific">Lachnoanaerobaculum saburreum DSM 3986</name>
    <dbReference type="NCBI Taxonomy" id="887325"/>
    <lineage>
        <taxon>Bacteria</taxon>
        <taxon>Bacillati</taxon>
        <taxon>Bacillota</taxon>
        <taxon>Clostridia</taxon>
        <taxon>Lachnospirales</taxon>
        <taxon>Lachnospiraceae</taxon>
        <taxon>Lachnoanaerobaculum</taxon>
    </lineage>
</organism>
<dbReference type="GO" id="GO:0005975">
    <property type="term" value="P:carbohydrate metabolic process"/>
    <property type="evidence" value="ECO:0007669"/>
    <property type="project" value="InterPro"/>
</dbReference>
<dbReference type="SUPFAM" id="SSF49899">
    <property type="entry name" value="Concanavalin A-like lectins/glucanases"/>
    <property type="match status" value="1"/>
</dbReference>
<dbReference type="InterPro" id="IPR051214">
    <property type="entry name" value="GH32_Enzymes"/>
</dbReference>
<accession>E6LRV0</accession>
<dbReference type="RefSeq" id="WP_008752444.1">
    <property type="nucleotide sequence ID" value="NZ_GL622296.1"/>
</dbReference>
<dbReference type="InterPro" id="IPR013320">
    <property type="entry name" value="ConA-like_dom_sf"/>
</dbReference>
<dbReference type="InterPro" id="IPR001362">
    <property type="entry name" value="Glyco_hydro_32"/>
</dbReference>
<evidence type="ECO:0000256" key="1">
    <source>
        <dbReference type="ARBA" id="ARBA00009902"/>
    </source>
</evidence>
<dbReference type="InterPro" id="IPR018053">
    <property type="entry name" value="Glyco_hydro_32_AS"/>
</dbReference>
<feature type="domain" description="Glycosyl hydrolase family 32 N-terminal" evidence="6">
    <location>
        <begin position="27"/>
        <end position="324"/>
    </location>
</feature>
<dbReference type="PANTHER" id="PTHR43101:SF1">
    <property type="entry name" value="BETA-FRUCTOSIDASE"/>
    <property type="match status" value="1"/>
</dbReference>
<evidence type="ECO:0000256" key="5">
    <source>
        <dbReference type="RuleBase" id="RU362110"/>
    </source>
</evidence>
<gene>
    <name evidence="8" type="ORF">HMPREF0381_2685</name>
</gene>
<dbReference type="Gene3D" id="2.60.120.560">
    <property type="entry name" value="Exo-inulinase, domain 1"/>
    <property type="match status" value="1"/>
</dbReference>
<dbReference type="Proteomes" id="UP000003434">
    <property type="component" value="Unassembled WGS sequence"/>
</dbReference>
<evidence type="ECO:0000259" key="7">
    <source>
        <dbReference type="Pfam" id="PF08244"/>
    </source>
</evidence>
<proteinExistence type="inferred from homology"/>
<keyword evidence="4 5" id="KW-0326">Glycosidase</keyword>
<dbReference type="Gene3D" id="2.115.10.20">
    <property type="entry name" value="Glycosyl hydrolase domain, family 43"/>
    <property type="match status" value="1"/>
</dbReference>
<dbReference type="HOGENOM" id="CLU_001528_7_0_9"/>
<evidence type="ECO:0000313" key="8">
    <source>
        <dbReference type="EMBL" id="EFU75327.1"/>
    </source>
</evidence>
<comment type="similarity">
    <text evidence="1 5">Belongs to the glycosyl hydrolase 32 family.</text>
</comment>
<keyword evidence="3 5" id="KW-0378">Hydrolase</keyword>